<feature type="region of interest" description="Disordered" evidence="1">
    <location>
        <begin position="1"/>
        <end position="42"/>
    </location>
</feature>
<dbReference type="InterPro" id="IPR011989">
    <property type="entry name" value="ARM-like"/>
</dbReference>
<evidence type="ECO:0000256" key="1">
    <source>
        <dbReference type="SAM" id="MobiDB-lite"/>
    </source>
</evidence>
<dbReference type="Proteomes" id="UP001165060">
    <property type="component" value="Unassembled WGS sequence"/>
</dbReference>
<proteinExistence type="predicted"/>
<feature type="compositionally biased region" description="Basic and acidic residues" evidence="1">
    <location>
        <begin position="1"/>
        <end position="12"/>
    </location>
</feature>
<gene>
    <name evidence="2" type="ORF">TeGR_g12017</name>
</gene>
<accession>A0ABQ6MW83</accession>
<reference evidence="2 3" key="1">
    <citation type="journal article" date="2023" name="Commun. Biol.">
        <title>Genome analysis of Parmales, the sister group of diatoms, reveals the evolutionary specialization of diatoms from phago-mixotrophs to photoautotrophs.</title>
        <authorList>
            <person name="Ban H."/>
            <person name="Sato S."/>
            <person name="Yoshikawa S."/>
            <person name="Yamada K."/>
            <person name="Nakamura Y."/>
            <person name="Ichinomiya M."/>
            <person name="Sato N."/>
            <person name="Blanc-Mathieu R."/>
            <person name="Endo H."/>
            <person name="Kuwata A."/>
            <person name="Ogata H."/>
        </authorList>
    </citation>
    <scope>NUCLEOTIDE SEQUENCE [LARGE SCALE GENOMIC DNA]</scope>
</reference>
<dbReference type="InterPro" id="IPR016024">
    <property type="entry name" value="ARM-type_fold"/>
</dbReference>
<evidence type="ECO:0000313" key="3">
    <source>
        <dbReference type="Proteomes" id="UP001165060"/>
    </source>
</evidence>
<protein>
    <submittedName>
        <fullName evidence="2">Uncharacterized protein</fullName>
    </submittedName>
</protein>
<evidence type="ECO:0000313" key="2">
    <source>
        <dbReference type="EMBL" id="GMI34837.1"/>
    </source>
</evidence>
<keyword evidence="3" id="KW-1185">Reference proteome</keyword>
<dbReference type="Gene3D" id="1.25.10.10">
    <property type="entry name" value="Leucine-rich Repeat Variant"/>
    <property type="match status" value="1"/>
</dbReference>
<comment type="caution">
    <text evidence="2">The sequence shown here is derived from an EMBL/GenBank/DDBJ whole genome shotgun (WGS) entry which is preliminary data.</text>
</comment>
<dbReference type="SUPFAM" id="SSF48371">
    <property type="entry name" value="ARM repeat"/>
    <property type="match status" value="1"/>
</dbReference>
<name>A0ABQ6MW83_9STRA</name>
<organism evidence="2 3">
    <name type="scientific">Tetraparma gracilis</name>
    <dbReference type="NCBI Taxonomy" id="2962635"/>
    <lineage>
        <taxon>Eukaryota</taxon>
        <taxon>Sar</taxon>
        <taxon>Stramenopiles</taxon>
        <taxon>Ochrophyta</taxon>
        <taxon>Bolidophyceae</taxon>
        <taxon>Parmales</taxon>
        <taxon>Triparmaceae</taxon>
        <taxon>Tetraparma</taxon>
    </lineage>
</organism>
<dbReference type="EMBL" id="BRYB01000660">
    <property type="protein sequence ID" value="GMI34837.1"/>
    <property type="molecule type" value="Genomic_DNA"/>
</dbReference>
<sequence length="613" mass="69029">MDHAEAKEDAPHYDQSYYDAKEADPSSANSPPPSTLTKVLGPHSFPTPPLNLPQFRQCYDDVKECAYLFHPRTGEVVYVENDHGDAAGVSRAFSCWTRPEEAWPGGGTNEEFRDDISWGRHTWRMREILLNPPPPPRNYTQEEAALCIQSLYRRVRDTAKLRYKLKAIYSKHYDPESFLCYFVNELTGATQWHRPVGLGQSAEHDIPEVGFELEATPDFVPIETHDLTLAPTNAVAIAEEKSTGYGDLESELGFSITSTPRRGNTPRKGKKVKKTYATLEGNQKYTVGPYCKRTKGTPGRNVTKALGNRKLNEAKEMMDENGRTGFGHPKDLDLDAELYGPDIPSLDGLVLRTVPVEPYMLLRGAHEHGVTAVLDMMHKYPKNRHVVLFGFLSLAKMDIVETEDGVASEECTRAVKHALLMIDEWTDNAAILAAALACLATISDNYANRIVINEEKWMPRIVKLMKDMETETNDLYIRFADGVKKIEVTSVTRQSIDLAIFGTKVLFNMSCDEVNREYVADSGSALVLYVMKYCDEDPTVQHWACLALYNFVYRNEPAHTILNEENVLEVLRKVESEFAGDDTLRKACKRTIAAMEPEGWRGNLATKFNDSIL</sequence>